<dbReference type="InterPro" id="IPR042095">
    <property type="entry name" value="SUMF_sf"/>
</dbReference>
<dbReference type="RefSeq" id="WP_193780381.1">
    <property type="nucleotide sequence ID" value="NZ_JADDOJ010000032.1"/>
</dbReference>
<dbReference type="Pfam" id="PF03781">
    <property type="entry name" value="FGE-sulfatase"/>
    <property type="match status" value="1"/>
</dbReference>
<dbReference type="InterPro" id="IPR016187">
    <property type="entry name" value="CTDL_fold"/>
</dbReference>
<dbReference type="PANTHER" id="PTHR23150">
    <property type="entry name" value="SULFATASE MODIFYING FACTOR 1, 2"/>
    <property type="match status" value="1"/>
</dbReference>
<dbReference type="Proteomes" id="UP000715965">
    <property type="component" value="Unassembled WGS sequence"/>
</dbReference>
<gene>
    <name evidence="2" type="ORF">IM725_09690</name>
</gene>
<sequence>MPEQNAYAAGRDALSLALMDARNRTLSLLAAFDTAPAEGQPAWPAAAQRDAAWIAGHIAWLAEYWIMRNPQRGLGPACPAGGARLASIDPPADALYHAGLAGAAATLELPAPGAVRPYLLETLEATLELLERTPDDAASLWFFRAALLHEDLRAEQLAALAQAHGVPLALSLPPAFRPRDAILVPATRWRLGLPPGDVGRDIEDGSLEVEVPEFEIDAQPVSWSQFAEFVDDGGYDRRELWSEAGWAWLAQAAAGEGRRAPRHVEQIGAASGAVLRSVFGRMARMGPGQAVMHASAWEAEAWARWAGRRLPSEPEWEVAAHLGARQGLRTGEGLEWTATTLRPWPGATPAVWLAGGDLDAQPWQGQARVLRGAAFASPPRLHHPRRRAFAAPGDDLLFTGFRTCAA</sequence>
<protein>
    <submittedName>
        <fullName evidence="2">SUMF1/EgtB/PvdO family nonheme iron enzyme</fullName>
    </submittedName>
</protein>
<dbReference type="Gene3D" id="3.90.1580.10">
    <property type="entry name" value="paralog of FGE (formylglycine-generating enzyme)"/>
    <property type="match status" value="1"/>
</dbReference>
<comment type="caution">
    <text evidence="2">The sequence shown here is derived from an EMBL/GenBank/DDBJ whole genome shotgun (WGS) entry which is preliminary data.</text>
</comment>
<dbReference type="PANTHER" id="PTHR23150:SF36">
    <property type="entry name" value="HERCYNINE OXYGENASE"/>
    <property type="match status" value="1"/>
</dbReference>
<evidence type="ECO:0000313" key="2">
    <source>
        <dbReference type="EMBL" id="MBE7940841.1"/>
    </source>
</evidence>
<accession>A0ABR9SEQ2</accession>
<dbReference type="InterPro" id="IPR051043">
    <property type="entry name" value="Sulfatase_Mod_Factor_Kinase"/>
</dbReference>
<evidence type="ECO:0000259" key="1">
    <source>
        <dbReference type="Pfam" id="PF03781"/>
    </source>
</evidence>
<dbReference type="InterPro" id="IPR005532">
    <property type="entry name" value="SUMF_dom"/>
</dbReference>
<dbReference type="SUPFAM" id="SSF56436">
    <property type="entry name" value="C-type lectin-like"/>
    <property type="match status" value="1"/>
</dbReference>
<name>A0ABR9SEQ2_9BURK</name>
<dbReference type="EMBL" id="JADDOJ010000032">
    <property type="protein sequence ID" value="MBE7940841.1"/>
    <property type="molecule type" value="Genomic_DNA"/>
</dbReference>
<proteinExistence type="predicted"/>
<feature type="domain" description="Sulfatase-modifying factor enzyme-like" evidence="1">
    <location>
        <begin position="180"/>
        <end position="325"/>
    </location>
</feature>
<keyword evidence="3" id="KW-1185">Reference proteome</keyword>
<organism evidence="2 3">
    <name type="scientific">Ramlibacter aquaticus</name>
    <dbReference type="NCBI Taxonomy" id="2780094"/>
    <lineage>
        <taxon>Bacteria</taxon>
        <taxon>Pseudomonadati</taxon>
        <taxon>Pseudomonadota</taxon>
        <taxon>Betaproteobacteria</taxon>
        <taxon>Burkholderiales</taxon>
        <taxon>Comamonadaceae</taxon>
        <taxon>Ramlibacter</taxon>
    </lineage>
</organism>
<reference evidence="2 3" key="1">
    <citation type="submission" date="2020-10" db="EMBL/GenBank/DDBJ databases">
        <title>Draft genome of Ramlibacter aquaticus LMG 30558.</title>
        <authorList>
            <person name="Props R."/>
        </authorList>
    </citation>
    <scope>NUCLEOTIDE SEQUENCE [LARGE SCALE GENOMIC DNA]</scope>
    <source>
        <strain evidence="2 3">LMG 30558</strain>
    </source>
</reference>
<evidence type="ECO:0000313" key="3">
    <source>
        <dbReference type="Proteomes" id="UP000715965"/>
    </source>
</evidence>